<evidence type="ECO:0000313" key="3">
    <source>
        <dbReference type="Proteomes" id="UP000076023"/>
    </source>
</evidence>
<dbReference type="InParanoid" id="A0A146G7S2"/>
<feature type="chain" id="PRO_5007524542" description="Outer membrane protein beta-barrel domain-containing protein" evidence="1">
    <location>
        <begin position="22"/>
        <end position="177"/>
    </location>
</feature>
<organism evidence="2 3">
    <name type="scientific">Terrimicrobium sacchariphilum</name>
    <dbReference type="NCBI Taxonomy" id="690879"/>
    <lineage>
        <taxon>Bacteria</taxon>
        <taxon>Pseudomonadati</taxon>
        <taxon>Verrucomicrobiota</taxon>
        <taxon>Terrimicrobiia</taxon>
        <taxon>Terrimicrobiales</taxon>
        <taxon>Terrimicrobiaceae</taxon>
        <taxon>Terrimicrobium</taxon>
    </lineage>
</organism>
<dbReference type="OrthoDB" id="194945at2"/>
<dbReference type="AlphaFoldDB" id="A0A146G7S2"/>
<evidence type="ECO:0000256" key="1">
    <source>
        <dbReference type="SAM" id="SignalP"/>
    </source>
</evidence>
<dbReference type="RefSeq" id="WP_075078723.1">
    <property type="nucleotide sequence ID" value="NZ_BDCO01000002.1"/>
</dbReference>
<dbReference type="SUPFAM" id="SSF56925">
    <property type="entry name" value="OMPA-like"/>
    <property type="match status" value="1"/>
</dbReference>
<evidence type="ECO:0000313" key="2">
    <source>
        <dbReference type="EMBL" id="GAT32927.1"/>
    </source>
</evidence>
<feature type="signal peptide" evidence="1">
    <location>
        <begin position="1"/>
        <end position="21"/>
    </location>
</feature>
<keyword evidence="1" id="KW-0732">Signal</keyword>
<sequence length="177" mass="18973">MKRLLLSLIGSLAVVAVSAQAGDGKSFKAIKEVVPEESCVFRDTEFQIDGFFAGVVGQGAAFHGGVGGGTGANFYFLRYFGIGAEAWWYGNDGRAEHNFTGTFQIRYPICSLRLAPYALVGGGAHIDGETKGSVQVGGGIEWRPFYHVGWFADGRGVITEANSNAFGLFRTGVRFVF</sequence>
<comment type="caution">
    <text evidence="2">The sequence shown here is derived from an EMBL/GenBank/DDBJ whole genome shotgun (WGS) entry which is preliminary data.</text>
</comment>
<dbReference type="Proteomes" id="UP000076023">
    <property type="component" value="Unassembled WGS sequence"/>
</dbReference>
<proteinExistence type="predicted"/>
<keyword evidence="3" id="KW-1185">Reference proteome</keyword>
<protein>
    <recommendedName>
        <fullName evidence="4">Outer membrane protein beta-barrel domain-containing protein</fullName>
    </recommendedName>
</protein>
<reference evidence="3" key="1">
    <citation type="journal article" date="2017" name="Genome Announc.">
        <title>Draft Genome Sequence of Terrimicrobium sacchariphilum NM-5T, a Facultative Anaerobic Soil Bacterium of the Class Spartobacteria.</title>
        <authorList>
            <person name="Qiu Y.L."/>
            <person name="Tourlousse D.M."/>
            <person name="Matsuura N."/>
            <person name="Ohashi A."/>
            <person name="Sekiguchi Y."/>
        </authorList>
    </citation>
    <scope>NUCLEOTIDE SEQUENCE [LARGE SCALE GENOMIC DNA]</scope>
    <source>
        <strain evidence="3">NM-5</strain>
    </source>
</reference>
<dbReference type="STRING" id="690879.TSACC_21330"/>
<dbReference type="EMBL" id="BDCO01000002">
    <property type="protein sequence ID" value="GAT32927.1"/>
    <property type="molecule type" value="Genomic_DNA"/>
</dbReference>
<gene>
    <name evidence="2" type="ORF">TSACC_21330</name>
</gene>
<accession>A0A146G7S2</accession>
<name>A0A146G7S2_TERSA</name>
<dbReference type="InterPro" id="IPR011250">
    <property type="entry name" value="OMP/PagP_B-barrel"/>
</dbReference>
<evidence type="ECO:0008006" key="4">
    <source>
        <dbReference type="Google" id="ProtNLM"/>
    </source>
</evidence>